<dbReference type="Gene3D" id="3.50.50.60">
    <property type="entry name" value="FAD/NAD(P)-binding domain"/>
    <property type="match status" value="2"/>
</dbReference>
<dbReference type="PANTHER" id="PTHR43100">
    <property type="entry name" value="GLUTAMATE SYNTHASE [NADPH] SMALL CHAIN"/>
    <property type="match status" value="1"/>
</dbReference>
<evidence type="ECO:0000313" key="3">
    <source>
        <dbReference type="Proteomes" id="UP000698963"/>
    </source>
</evidence>
<dbReference type="SUPFAM" id="SSF46548">
    <property type="entry name" value="alpha-helical ferredoxin"/>
    <property type="match status" value="2"/>
</dbReference>
<reference evidence="2" key="2">
    <citation type="submission" date="2021-09" db="EMBL/GenBank/DDBJ databases">
        <authorList>
            <person name="Gilroy R."/>
        </authorList>
    </citation>
    <scope>NUCLEOTIDE SEQUENCE</scope>
    <source>
        <strain evidence="2">ChiGjej2B2-19336</strain>
    </source>
</reference>
<dbReference type="Pfam" id="PF14691">
    <property type="entry name" value="Fer4_20"/>
    <property type="match status" value="1"/>
</dbReference>
<reference evidence="2" key="1">
    <citation type="journal article" date="2021" name="PeerJ">
        <title>Extensive microbial diversity within the chicken gut microbiome revealed by metagenomics and culture.</title>
        <authorList>
            <person name="Gilroy R."/>
            <person name="Ravi A."/>
            <person name="Getino M."/>
            <person name="Pursley I."/>
            <person name="Horton D.L."/>
            <person name="Alikhan N.F."/>
            <person name="Baker D."/>
            <person name="Gharbi K."/>
            <person name="Hall N."/>
            <person name="Watson M."/>
            <person name="Adriaenssens E.M."/>
            <person name="Foster-Nyarko E."/>
            <person name="Jarju S."/>
            <person name="Secka A."/>
            <person name="Antonio M."/>
            <person name="Oren A."/>
            <person name="Chaudhuri R.R."/>
            <person name="La Ragione R."/>
            <person name="Hildebrand F."/>
            <person name="Pallen M.J."/>
        </authorList>
    </citation>
    <scope>NUCLEOTIDE SEQUENCE</scope>
    <source>
        <strain evidence="2">ChiGjej2B2-19336</strain>
    </source>
</reference>
<dbReference type="SUPFAM" id="SSF51971">
    <property type="entry name" value="Nucleotide-binding domain"/>
    <property type="match status" value="2"/>
</dbReference>
<dbReference type="Proteomes" id="UP000698963">
    <property type="component" value="Unassembled WGS sequence"/>
</dbReference>
<dbReference type="InterPro" id="IPR036188">
    <property type="entry name" value="FAD/NAD-bd_sf"/>
</dbReference>
<accession>A0A921DSM7</accession>
<dbReference type="InterPro" id="IPR028261">
    <property type="entry name" value="DPD_II"/>
</dbReference>
<dbReference type="PRINTS" id="PR00469">
    <property type="entry name" value="PNDRDTASEII"/>
</dbReference>
<name>A0A921DSM7_9BACT</name>
<dbReference type="Pfam" id="PF07992">
    <property type="entry name" value="Pyr_redox_2"/>
    <property type="match status" value="1"/>
</dbReference>
<dbReference type="AlphaFoldDB" id="A0A921DSM7"/>
<feature type="domain" description="4Fe-4S ferredoxin-type" evidence="1">
    <location>
        <begin position="523"/>
        <end position="552"/>
    </location>
</feature>
<dbReference type="InterPro" id="IPR051394">
    <property type="entry name" value="Glutamate_Synthase"/>
</dbReference>
<evidence type="ECO:0000259" key="1">
    <source>
        <dbReference type="PROSITE" id="PS51379"/>
    </source>
</evidence>
<dbReference type="InterPro" id="IPR009051">
    <property type="entry name" value="Helical_ferredxn"/>
</dbReference>
<dbReference type="Gene3D" id="1.10.1060.10">
    <property type="entry name" value="Alpha-helical ferredoxin"/>
    <property type="match status" value="1"/>
</dbReference>
<evidence type="ECO:0000313" key="2">
    <source>
        <dbReference type="EMBL" id="HJD98316.1"/>
    </source>
</evidence>
<dbReference type="PRINTS" id="PR00368">
    <property type="entry name" value="FADPNR"/>
</dbReference>
<dbReference type="GO" id="GO:0051536">
    <property type="term" value="F:iron-sulfur cluster binding"/>
    <property type="evidence" value="ECO:0007669"/>
    <property type="project" value="InterPro"/>
</dbReference>
<dbReference type="InterPro" id="IPR017896">
    <property type="entry name" value="4Fe4S_Fe-S-bd"/>
</dbReference>
<dbReference type="GO" id="GO:0016491">
    <property type="term" value="F:oxidoreductase activity"/>
    <property type="evidence" value="ECO:0007669"/>
    <property type="project" value="InterPro"/>
</dbReference>
<protein>
    <submittedName>
        <fullName evidence="2">FAD-dependent oxidoreductase</fullName>
    </submittedName>
</protein>
<dbReference type="Gene3D" id="3.30.70.20">
    <property type="match status" value="1"/>
</dbReference>
<dbReference type="InterPro" id="IPR023753">
    <property type="entry name" value="FAD/NAD-binding_dom"/>
</dbReference>
<organism evidence="2 3">
    <name type="scientific">Mailhella massiliensis</name>
    <dbReference type="NCBI Taxonomy" id="1903261"/>
    <lineage>
        <taxon>Bacteria</taxon>
        <taxon>Pseudomonadati</taxon>
        <taxon>Thermodesulfobacteriota</taxon>
        <taxon>Desulfovibrionia</taxon>
        <taxon>Desulfovibrionales</taxon>
        <taxon>Desulfovibrionaceae</taxon>
        <taxon>Mailhella</taxon>
    </lineage>
</organism>
<feature type="domain" description="4Fe-4S ferredoxin-type" evidence="1">
    <location>
        <begin position="492"/>
        <end position="522"/>
    </location>
</feature>
<dbReference type="EMBL" id="DYZA01000242">
    <property type="protein sequence ID" value="HJD98316.1"/>
    <property type="molecule type" value="Genomic_DNA"/>
</dbReference>
<dbReference type="RefSeq" id="WP_304124091.1">
    <property type="nucleotide sequence ID" value="NZ_DYZA01000242.1"/>
</dbReference>
<comment type="caution">
    <text evidence="2">The sequence shown here is derived from an EMBL/GenBank/DDBJ whole genome shotgun (WGS) entry which is preliminary data.</text>
</comment>
<dbReference type="PROSITE" id="PS51379">
    <property type="entry name" value="4FE4S_FER_2"/>
    <property type="match status" value="2"/>
</dbReference>
<sequence>MPPVFSKPLIHPVLQGNVFSRQHRTSPCELRCPAGNPIQKLHECVEKGEFSEALRWLRARNPFPGVTGRVCPHPCEGVCNRAEYDEPIAIHSLERLAADRGGRGAFLPAPATGKSVGIIGGGPAGLTCAWFCALSGHSVTVYEAAPVAGGIPRQGIPDFRLPKDVVDREVAAVMELGVRIHTNVRVGQDISWKELRSRHHACVIAAGAWKERILNIPGKEYLRPALSFLKEAELSREPLEGKKVLILGGGGVALDCAFTARRLKAESVALLCLEKEDALHAPAEEIEQAREERIALLGSRLAQGIEKDEEGYLVGSVPVRSFSFSESGALEVDAEATPLPPVRADIVIAASGLMPAFTFLDEDAPEKTPRGFIQAGEYGESSQPGVFAAGDAAIGPSTVAEAIGSGRRCAVGIHSFLMEMKEIPDAFIDACGQVAFAEASAQAKAAHKVVFGEIYNVVYHEHGPRVKSRQGGTSLPFAEIDEGFSEEEGVRESARCLHCGHCSHCGSCVEACPGHILTLTDDGPVVSYPDECWHCGCCRLACSTGSISYEFPLNMLV</sequence>
<proteinExistence type="predicted"/>
<dbReference type="Pfam" id="PF12838">
    <property type="entry name" value="Fer4_7"/>
    <property type="match status" value="1"/>
</dbReference>
<dbReference type="PANTHER" id="PTHR43100:SF2">
    <property type="entry name" value="BNAA03G19380D PROTEIN"/>
    <property type="match status" value="1"/>
</dbReference>
<gene>
    <name evidence="2" type="ORF">K8W16_11820</name>
</gene>